<proteinExistence type="predicted"/>
<dbReference type="RefSeq" id="XP_033454191.1">
    <property type="nucleotide sequence ID" value="XM_033590530.1"/>
</dbReference>
<comment type="subcellular location">
    <subcellularLocation>
        <location evidence="1">Membrane</location>
        <topology evidence="1">Multi-pass membrane protein</topology>
    </subcellularLocation>
</comment>
<dbReference type="GO" id="GO:0016020">
    <property type="term" value="C:membrane"/>
    <property type="evidence" value="ECO:0007669"/>
    <property type="project" value="UniProtKB-SubCell"/>
</dbReference>
<feature type="transmembrane region" description="Helical" evidence="5">
    <location>
        <begin position="44"/>
        <end position="68"/>
    </location>
</feature>
<reference evidence="7" key="1">
    <citation type="journal article" date="2020" name="Stud. Mycol.">
        <title>101 Dothideomycetes genomes: a test case for predicting lifestyles and emergence of pathogens.</title>
        <authorList>
            <person name="Haridas S."/>
            <person name="Albert R."/>
            <person name="Binder M."/>
            <person name="Bloem J."/>
            <person name="Labutti K."/>
            <person name="Salamov A."/>
            <person name="Andreopoulos B."/>
            <person name="Baker S."/>
            <person name="Barry K."/>
            <person name="Bills G."/>
            <person name="Bluhm B."/>
            <person name="Cannon C."/>
            <person name="Castanera R."/>
            <person name="Culley D."/>
            <person name="Daum C."/>
            <person name="Ezra D."/>
            <person name="Gonzalez J."/>
            <person name="Henrissat B."/>
            <person name="Kuo A."/>
            <person name="Liang C."/>
            <person name="Lipzen A."/>
            <person name="Lutzoni F."/>
            <person name="Magnuson J."/>
            <person name="Mondo S."/>
            <person name="Nolan M."/>
            <person name="Ohm R."/>
            <person name="Pangilinan J."/>
            <person name="Park H.-J."/>
            <person name="Ramirez L."/>
            <person name="Alfaro M."/>
            <person name="Sun H."/>
            <person name="Tritt A."/>
            <person name="Yoshinaga Y."/>
            <person name="Zwiers L.-H."/>
            <person name="Turgeon B."/>
            <person name="Goodwin S."/>
            <person name="Spatafora J."/>
            <person name="Crous P."/>
            <person name="Grigoriev I."/>
        </authorList>
    </citation>
    <scope>NUCLEOTIDE SEQUENCE</scope>
    <source>
        <strain evidence="7">CBS 183.55</strain>
    </source>
</reference>
<accession>A0A6A5S217</accession>
<evidence type="ECO:0000313" key="7">
    <source>
        <dbReference type="EMBL" id="KAF1933943.1"/>
    </source>
</evidence>
<dbReference type="GeneID" id="54348198"/>
<sequence length="99" mass="10250">MSSSSSPVLTFAIRSIQALFAIVVFGLSCSLIKGHKLGDLPSTLGFVAFIGGVSFVGALLGVAAHWLQMLQGKVGLLIDTGMCGLNIAGGIVRCRLLFL</sequence>
<evidence type="ECO:0000256" key="1">
    <source>
        <dbReference type="ARBA" id="ARBA00004141"/>
    </source>
</evidence>
<dbReference type="Pfam" id="PF01284">
    <property type="entry name" value="MARVEL"/>
    <property type="match status" value="1"/>
</dbReference>
<keyword evidence="2 5" id="KW-0812">Transmembrane</keyword>
<dbReference type="EMBL" id="ML978956">
    <property type="protein sequence ID" value="KAF1933943.1"/>
    <property type="molecule type" value="Genomic_DNA"/>
</dbReference>
<evidence type="ECO:0000256" key="5">
    <source>
        <dbReference type="SAM" id="Phobius"/>
    </source>
</evidence>
<evidence type="ECO:0000256" key="2">
    <source>
        <dbReference type="ARBA" id="ARBA00022692"/>
    </source>
</evidence>
<organism evidence="7 8">
    <name type="scientific">Didymella exigua CBS 183.55</name>
    <dbReference type="NCBI Taxonomy" id="1150837"/>
    <lineage>
        <taxon>Eukaryota</taxon>
        <taxon>Fungi</taxon>
        <taxon>Dikarya</taxon>
        <taxon>Ascomycota</taxon>
        <taxon>Pezizomycotina</taxon>
        <taxon>Dothideomycetes</taxon>
        <taxon>Pleosporomycetidae</taxon>
        <taxon>Pleosporales</taxon>
        <taxon>Pleosporineae</taxon>
        <taxon>Didymellaceae</taxon>
        <taxon>Didymella</taxon>
    </lineage>
</organism>
<keyword evidence="4 5" id="KW-0472">Membrane</keyword>
<feature type="transmembrane region" description="Helical" evidence="5">
    <location>
        <begin position="12"/>
        <end position="32"/>
    </location>
</feature>
<evidence type="ECO:0000313" key="8">
    <source>
        <dbReference type="Proteomes" id="UP000800082"/>
    </source>
</evidence>
<keyword evidence="8" id="KW-1185">Reference proteome</keyword>
<evidence type="ECO:0000256" key="4">
    <source>
        <dbReference type="ARBA" id="ARBA00023136"/>
    </source>
</evidence>
<evidence type="ECO:0000259" key="6">
    <source>
        <dbReference type="Pfam" id="PF01284"/>
    </source>
</evidence>
<protein>
    <recommendedName>
        <fullName evidence="6">MARVEL domain-containing protein</fullName>
    </recommendedName>
</protein>
<name>A0A6A5S217_9PLEO</name>
<feature type="transmembrane region" description="Helical" evidence="5">
    <location>
        <begin position="74"/>
        <end position="98"/>
    </location>
</feature>
<dbReference type="AlphaFoldDB" id="A0A6A5S217"/>
<gene>
    <name evidence="7" type="ORF">M421DRAFT_414991</name>
</gene>
<dbReference type="Proteomes" id="UP000800082">
    <property type="component" value="Unassembled WGS sequence"/>
</dbReference>
<evidence type="ECO:0000256" key="3">
    <source>
        <dbReference type="ARBA" id="ARBA00022989"/>
    </source>
</evidence>
<keyword evidence="3 5" id="KW-1133">Transmembrane helix</keyword>
<feature type="domain" description="MARVEL" evidence="6">
    <location>
        <begin position="10"/>
        <end position="91"/>
    </location>
</feature>
<dbReference type="InterPro" id="IPR008253">
    <property type="entry name" value="Marvel"/>
</dbReference>
<dbReference type="OrthoDB" id="2017497at2759"/>